<accession>A0A8J8GJH2</accession>
<reference evidence="1" key="1">
    <citation type="submission" date="2020-06" db="EMBL/GenBank/DDBJ databases">
        <title>Haloterrigena sp. nov., an extremely halophilic archaeon isolated from a saline sediment.</title>
        <authorList>
            <person name="Liu B.-B."/>
        </authorList>
    </citation>
    <scope>NUCLEOTIDE SEQUENCE</scope>
    <source>
        <strain evidence="1">SYSU A121-1</strain>
    </source>
</reference>
<evidence type="ECO:0000313" key="1">
    <source>
        <dbReference type="EMBL" id="NUB91148.1"/>
    </source>
</evidence>
<protein>
    <submittedName>
        <fullName evidence="1">Uncharacterized protein</fullName>
    </submittedName>
</protein>
<comment type="caution">
    <text evidence="1">The sequence shown here is derived from an EMBL/GenBank/DDBJ whole genome shotgun (WGS) entry which is preliminary data.</text>
</comment>
<dbReference type="AlphaFoldDB" id="A0A8J8GJH2"/>
<organism evidence="1 2">
    <name type="scientific">Haloterrigena gelatinilytica</name>
    <dbReference type="NCBI Taxonomy" id="2741724"/>
    <lineage>
        <taxon>Archaea</taxon>
        <taxon>Methanobacteriati</taxon>
        <taxon>Methanobacteriota</taxon>
        <taxon>Stenosarchaea group</taxon>
        <taxon>Halobacteria</taxon>
        <taxon>Halobacteriales</taxon>
        <taxon>Natrialbaceae</taxon>
        <taxon>Haloterrigena</taxon>
    </lineage>
</organism>
<evidence type="ECO:0000313" key="2">
    <source>
        <dbReference type="Proteomes" id="UP000728647"/>
    </source>
</evidence>
<sequence length="66" mass="7535">MADEERPNLVQAATDLLKGLQQEYNSVQIAMLLEAARYLHTIDSSADLQEDRLIRGNHLDRDTPDR</sequence>
<gene>
    <name evidence="1" type="ORF">HT576_08950</name>
</gene>
<dbReference type="RefSeq" id="WP_174701812.1">
    <property type="nucleotide sequence ID" value="NZ_JABURA010000001.1"/>
</dbReference>
<proteinExistence type="predicted"/>
<dbReference type="EMBL" id="JABURA010000001">
    <property type="protein sequence ID" value="NUB91148.1"/>
    <property type="molecule type" value="Genomic_DNA"/>
</dbReference>
<name>A0A8J8GJH2_9EURY</name>
<dbReference type="Proteomes" id="UP000728647">
    <property type="component" value="Unassembled WGS sequence"/>
</dbReference>